<comment type="caution">
    <text evidence="2">The sequence shown here is derived from an EMBL/GenBank/DDBJ whole genome shotgun (WGS) entry which is preliminary data.</text>
</comment>
<dbReference type="PANTHER" id="PTHR34779">
    <property type="entry name" value="OS09G0542900 PROTEIN"/>
    <property type="match status" value="1"/>
</dbReference>
<reference evidence="2 3" key="1">
    <citation type="journal article" date="2022" name="Nat. Plants">
        <title>Genomes of leafy and leafless Platanthera orchids illuminate the evolution of mycoheterotrophy.</title>
        <authorList>
            <person name="Li M.H."/>
            <person name="Liu K.W."/>
            <person name="Li Z."/>
            <person name="Lu H.C."/>
            <person name="Ye Q.L."/>
            <person name="Zhang D."/>
            <person name="Wang J.Y."/>
            <person name="Li Y.F."/>
            <person name="Zhong Z.M."/>
            <person name="Liu X."/>
            <person name="Yu X."/>
            <person name="Liu D.K."/>
            <person name="Tu X.D."/>
            <person name="Liu B."/>
            <person name="Hao Y."/>
            <person name="Liao X.Y."/>
            <person name="Jiang Y.T."/>
            <person name="Sun W.H."/>
            <person name="Chen J."/>
            <person name="Chen Y.Q."/>
            <person name="Ai Y."/>
            <person name="Zhai J.W."/>
            <person name="Wu S.S."/>
            <person name="Zhou Z."/>
            <person name="Hsiao Y.Y."/>
            <person name="Wu W.L."/>
            <person name="Chen Y.Y."/>
            <person name="Lin Y.F."/>
            <person name="Hsu J.L."/>
            <person name="Li C.Y."/>
            <person name="Wang Z.W."/>
            <person name="Zhao X."/>
            <person name="Zhong W.Y."/>
            <person name="Ma X.K."/>
            <person name="Ma L."/>
            <person name="Huang J."/>
            <person name="Chen G.Z."/>
            <person name="Huang M.Z."/>
            <person name="Huang L."/>
            <person name="Peng D.H."/>
            <person name="Luo Y.B."/>
            <person name="Zou S.Q."/>
            <person name="Chen S.P."/>
            <person name="Lan S."/>
            <person name="Tsai W.C."/>
            <person name="Van de Peer Y."/>
            <person name="Liu Z.J."/>
        </authorList>
    </citation>
    <scope>NUCLEOTIDE SEQUENCE [LARGE SCALE GENOMIC DNA]</scope>
    <source>
        <strain evidence="2">Lor288</strain>
    </source>
</reference>
<proteinExistence type="predicted"/>
<protein>
    <submittedName>
        <fullName evidence="2">Uncharacterized protein</fullName>
    </submittedName>
</protein>
<dbReference type="EMBL" id="JBBWWR010000006">
    <property type="protein sequence ID" value="KAK8964996.1"/>
    <property type="molecule type" value="Genomic_DNA"/>
</dbReference>
<evidence type="ECO:0000256" key="1">
    <source>
        <dbReference type="SAM" id="MobiDB-lite"/>
    </source>
</evidence>
<keyword evidence="3" id="KW-1185">Reference proteome</keyword>
<name>A0ABR2MLN4_9ASPA</name>
<dbReference type="PANTHER" id="PTHR34779:SF1">
    <property type="entry name" value="OS09G0542900 PROTEIN"/>
    <property type="match status" value="1"/>
</dbReference>
<evidence type="ECO:0000313" key="2">
    <source>
        <dbReference type="EMBL" id="KAK8964996.1"/>
    </source>
</evidence>
<evidence type="ECO:0000313" key="3">
    <source>
        <dbReference type="Proteomes" id="UP001412067"/>
    </source>
</evidence>
<dbReference type="InterPro" id="IPR038796">
    <property type="entry name" value="At1g76070-like"/>
</dbReference>
<organism evidence="2 3">
    <name type="scientific">Platanthera guangdongensis</name>
    <dbReference type="NCBI Taxonomy" id="2320717"/>
    <lineage>
        <taxon>Eukaryota</taxon>
        <taxon>Viridiplantae</taxon>
        <taxon>Streptophyta</taxon>
        <taxon>Embryophyta</taxon>
        <taxon>Tracheophyta</taxon>
        <taxon>Spermatophyta</taxon>
        <taxon>Magnoliopsida</taxon>
        <taxon>Liliopsida</taxon>
        <taxon>Asparagales</taxon>
        <taxon>Orchidaceae</taxon>
        <taxon>Orchidoideae</taxon>
        <taxon>Orchideae</taxon>
        <taxon>Orchidinae</taxon>
        <taxon>Platanthera</taxon>
    </lineage>
</organism>
<feature type="region of interest" description="Disordered" evidence="1">
    <location>
        <begin position="24"/>
        <end position="95"/>
    </location>
</feature>
<sequence>MEKPSKSRGTIMLKYLQKAATFSLTNLPHSPRGGAGDKRPAARGFSGPMTSTIPANSRQKKSNGVNSVVEEPASPKVTCIGQIKHKKKSSPALGGLRKYASGRETLSDFDWEKFAAAAAENSDAEKDEEVGNIYRSAPLVLGGGATVRDLKEKDVSIWRRRAANSAAALPELKVRIKVKG</sequence>
<gene>
    <name evidence="2" type="ORF">KSP40_PGU017097</name>
</gene>
<accession>A0ABR2MLN4</accession>
<feature type="compositionally biased region" description="Polar residues" evidence="1">
    <location>
        <begin position="48"/>
        <end position="66"/>
    </location>
</feature>
<dbReference type="Proteomes" id="UP001412067">
    <property type="component" value="Unassembled WGS sequence"/>
</dbReference>